<gene>
    <name evidence="2" type="ORF">OUO13_00430</name>
</gene>
<dbReference type="Gene3D" id="3.40.50.300">
    <property type="entry name" value="P-loop containing nucleotide triphosphate hydrolases"/>
    <property type="match status" value="1"/>
</dbReference>
<dbReference type="RefSeq" id="WP_283171873.1">
    <property type="nucleotide sequence ID" value="NZ_JAPNOA010000003.1"/>
</dbReference>
<evidence type="ECO:0000313" key="3">
    <source>
        <dbReference type="Proteomes" id="UP001150830"/>
    </source>
</evidence>
<reference evidence="2" key="1">
    <citation type="submission" date="2022-11" db="EMBL/GenBank/DDBJ databases">
        <title>Parathalassolutuus dongxingensis gen. nov., sp. nov., a novel member of family Oceanospirillaceae isolated from a coastal shrimp pond in Guangxi, China.</title>
        <authorList>
            <person name="Chen H."/>
        </authorList>
    </citation>
    <scope>NUCLEOTIDE SEQUENCE</scope>
    <source>
        <strain evidence="2">G-43</strain>
    </source>
</reference>
<dbReference type="InterPro" id="IPR041628">
    <property type="entry name" value="ChlI/MoxR_AAA_lid"/>
</dbReference>
<accession>A0A9X3EBF9</accession>
<dbReference type="PANTHER" id="PTHR42759:SF5">
    <property type="entry name" value="METHANOL DEHYDROGENASE REGULATOR"/>
    <property type="match status" value="1"/>
</dbReference>
<protein>
    <submittedName>
        <fullName evidence="2">MoxR family ATPase</fullName>
    </submittedName>
</protein>
<evidence type="ECO:0000259" key="1">
    <source>
        <dbReference type="SMART" id="SM00382"/>
    </source>
</evidence>
<dbReference type="InterPro" id="IPR003593">
    <property type="entry name" value="AAA+_ATPase"/>
</dbReference>
<dbReference type="CDD" id="cd00009">
    <property type="entry name" value="AAA"/>
    <property type="match status" value="1"/>
</dbReference>
<dbReference type="InterPro" id="IPR011703">
    <property type="entry name" value="ATPase_AAA-3"/>
</dbReference>
<dbReference type="PIRSF" id="PIRSF002849">
    <property type="entry name" value="AAA_ATPase_chaperone_MoxR_prd"/>
    <property type="match status" value="1"/>
</dbReference>
<name>A0A9X3EBF9_9GAMM</name>
<dbReference type="Gene3D" id="1.10.8.80">
    <property type="entry name" value="Magnesium chelatase subunit I, C-Terminal domain"/>
    <property type="match status" value="1"/>
</dbReference>
<dbReference type="EMBL" id="JAPNOA010000003">
    <property type="protein sequence ID" value="MCY0963655.1"/>
    <property type="molecule type" value="Genomic_DNA"/>
</dbReference>
<dbReference type="Pfam" id="PF07726">
    <property type="entry name" value="AAA_3"/>
    <property type="match status" value="1"/>
</dbReference>
<dbReference type="Pfam" id="PF17863">
    <property type="entry name" value="AAA_lid_2"/>
    <property type="match status" value="1"/>
</dbReference>
<dbReference type="SMART" id="SM00382">
    <property type="entry name" value="AAA"/>
    <property type="match status" value="1"/>
</dbReference>
<sequence>MSNPAAALQQLHQNLSSVIQASSTVLLHTMTCVLAGGHLLIEDVPGTGKTTLSRTLARSLALQSRRVQCTPDLMPADILGYSLFDSSSQQMRHIKGPVFTNILLMDEINRASPRTQAALLEAMAENAISYDGEEIPLPTPFMVIASRNPEDFLGTYALPEALLDRFLMRITPGYPSTEQELAMLNARLSGDPLDRVKPVMDGSTLLQLQKLCEKIPLAETIVGYINQLIRATREHPQVQLGASPRASLALIRAVRAMAVLTNRKAITPQLVQSLLEPVLGHRMIFRDARLNQAAHRADFWQDLIERVDTPETRGTKVTG</sequence>
<dbReference type="InterPro" id="IPR050764">
    <property type="entry name" value="CbbQ/NirQ/NorQ/GpvN"/>
</dbReference>
<dbReference type="Proteomes" id="UP001150830">
    <property type="component" value="Unassembled WGS sequence"/>
</dbReference>
<dbReference type="PANTHER" id="PTHR42759">
    <property type="entry name" value="MOXR FAMILY PROTEIN"/>
    <property type="match status" value="1"/>
</dbReference>
<keyword evidence="3" id="KW-1185">Reference proteome</keyword>
<proteinExistence type="predicted"/>
<feature type="domain" description="AAA+ ATPase" evidence="1">
    <location>
        <begin position="35"/>
        <end position="176"/>
    </location>
</feature>
<evidence type="ECO:0000313" key="2">
    <source>
        <dbReference type="EMBL" id="MCY0963655.1"/>
    </source>
</evidence>
<dbReference type="GO" id="GO:0016887">
    <property type="term" value="F:ATP hydrolysis activity"/>
    <property type="evidence" value="ECO:0007669"/>
    <property type="project" value="InterPro"/>
</dbReference>
<organism evidence="2 3">
    <name type="scientific">Parathalassolituus penaei</name>
    <dbReference type="NCBI Taxonomy" id="2997323"/>
    <lineage>
        <taxon>Bacteria</taxon>
        <taxon>Pseudomonadati</taxon>
        <taxon>Pseudomonadota</taxon>
        <taxon>Gammaproteobacteria</taxon>
        <taxon>Oceanospirillales</taxon>
        <taxon>Oceanospirillaceae</taxon>
        <taxon>Parathalassolituus</taxon>
    </lineage>
</organism>
<dbReference type="InterPro" id="IPR027417">
    <property type="entry name" value="P-loop_NTPase"/>
</dbReference>
<comment type="caution">
    <text evidence="2">The sequence shown here is derived from an EMBL/GenBank/DDBJ whole genome shotgun (WGS) entry which is preliminary data.</text>
</comment>
<dbReference type="AlphaFoldDB" id="A0A9X3EBF9"/>
<dbReference type="GO" id="GO:0005524">
    <property type="term" value="F:ATP binding"/>
    <property type="evidence" value="ECO:0007669"/>
    <property type="project" value="InterPro"/>
</dbReference>
<dbReference type="SUPFAM" id="SSF52540">
    <property type="entry name" value="P-loop containing nucleoside triphosphate hydrolases"/>
    <property type="match status" value="1"/>
</dbReference>